<dbReference type="InterPro" id="IPR036388">
    <property type="entry name" value="WH-like_DNA-bd_sf"/>
</dbReference>
<dbReference type="InterPro" id="IPR014305">
    <property type="entry name" value="RNA_pol_sigma-G_actinobac"/>
</dbReference>
<dbReference type="NCBIfam" id="TIGR02937">
    <property type="entry name" value="sigma70-ECF"/>
    <property type="match status" value="1"/>
</dbReference>
<feature type="domain" description="RNA polymerase sigma-70 region 2" evidence="7">
    <location>
        <begin position="35"/>
        <end position="99"/>
    </location>
</feature>
<reference evidence="9 10" key="1">
    <citation type="submission" date="2019-08" db="EMBL/GenBank/DDBJ databases">
        <title>Actinomadura sp. nov. CYP1-5 isolated from mountain soil.</title>
        <authorList>
            <person name="Songsumanus A."/>
            <person name="Kuncharoen N."/>
            <person name="Kudo T."/>
            <person name="Yuki M."/>
            <person name="Igarashi Y."/>
            <person name="Tanasupawat S."/>
        </authorList>
    </citation>
    <scope>NUCLEOTIDE SEQUENCE [LARGE SCALE GENOMIC DNA]</scope>
    <source>
        <strain evidence="9 10">CYP1-5</strain>
    </source>
</reference>
<proteinExistence type="inferred from homology"/>
<evidence type="ECO:0000256" key="6">
    <source>
        <dbReference type="SAM" id="MobiDB-lite"/>
    </source>
</evidence>
<evidence type="ECO:0000256" key="3">
    <source>
        <dbReference type="ARBA" id="ARBA00023015"/>
    </source>
</evidence>
<dbReference type="Gene3D" id="1.10.1740.10">
    <property type="match status" value="1"/>
</dbReference>
<protein>
    <submittedName>
        <fullName evidence="9">Sigma-70 family RNA polymerase sigma factor</fullName>
    </submittedName>
</protein>
<sequence length="349" mass="38336">MGRSPTRVVTGPEPRREEEGRVPDEHEFARSTEPFRRELLAHCYRMLGSLDEAEDLVQETYLRAWRSYGTFEGRSSLRVWLYRIATNACLTALRNRGRRALPSGLGAPADDPDALPEHGADPDVAWLQPIPDALVTPQEDDPAAIVAAREHLRLALIAALQYLPPRQRAVLLLREVLGFPAAQVAAMLDTTIPAVKSALQRARARLDEAAPERERLTDPTAPHARALLEQYIVGFQNADTQALERALRTDAAIEMAGSRTWFRGIATCLRYLARVSGSPGDWRMTPTFANGQPAAAAYLRDTDGTHRAFGVGVLTTSPQGITRITVFGGGPALLAKFGLPPTWKPPLTR</sequence>
<dbReference type="Pfam" id="PF04542">
    <property type="entry name" value="Sigma70_r2"/>
    <property type="match status" value="1"/>
</dbReference>
<dbReference type="GO" id="GO:0003677">
    <property type="term" value="F:DNA binding"/>
    <property type="evidence" value="ECO:0007669"/>
    <property type="project" value="InterPro"/>
</dbReference>
<gene>
    <name evidence="9" type="ORF">FXF68_16840</name>
</gene>
<dbReference type="EMBL" id="VSRQ01000003">
    <property type="protein sequence ID" value="TYK49424.1"/>
    <property type="molecule type" value="Genomic_DNA"/>
</dbReference>
<comment type="similarity">
    <text evidence="1">Belongs to the sigma-70 factor family. ECF subfamily.</text>
</comment>
<evidence type="ECO:0000256" key="5">
    <source>
        <dbReference type="ARBA" id="ARBA00023163"/>
    </source>
</evidence>
<dbReference type="InterPro" id="IPR014284">
    <property type="entry name" value="RNA_pol_sigma-70_dom"/>
</dbReference>
<dbReference type="NCBIfam" id="TIGR02960">
    <property type="entry name" value="SigX5"/>
    <property type="match status" value="1"/>
</dbReference>
<name>A0A5D3FN34_9ACTN</name>
<dbReference type="SUPFAM" id="SSF88946">
    <property type="entry name" value="Sigma2 domain of RNA polymerase sigma factors"/>
    <property type="match status" value="1"/>
</dbReference>
<evidence type="ECO:0000259" key="7">
    <source>
        <dbReference type="Pfam" id="PF04542"/>
    </source>
</evidence>
<dbReference type="SUPFAM" id="SSF54427">
    <property type="entry name" value="NTF2-like"/>
    <property type="match status" value="1"/>
</dbReference>
<dbReference type="SUPFAM" id="SSF88659">
    <property type="entry name" value="Sigma3 and sigma4 domains of RNA polymerase sigma factors"/>
    <property type="match status" value="1"/>
</dbReference>
<evidence type="ECO:0000256" key="2">
    <source>
        <dbReference type="ARBA" id="ARBA00011344"/>
    </source>
</evidence>
<dbReference type="GO" id="GO:0006352">
    <property type="term" value="P:DNA-templated transcription initiation"/>
    <property type="evidence" value="ECO:0007669"/>
    <property type="project" value="InterPro"/>
</dbReference>
<dbReference type="InterPro" id="IPR013324">
    <property type="entry name" value="RNA_pol_sigma_r3/r4-like"/>
</dbReference>
<dbReference type="Gene3D" id="3.10.450.50">
    <property type="match status" value="1"/>
</dbReference>
<comment type="caution">
    <text evidence="9">The sequence shown here is derived from an EMBL/GenBank/DDBJ whole genome shotgun (WGS) entry which is preliminary data.</text>
</comment>
<evidence type="ECO:0000256" key="1">
    <source>
        <dbReference type="ARBA" id="ARBA00010641"/>
    </source>
</evidence>
<organism evidence="9 10">
    <name type="scientific">Actinomadura decatromicini</name>
    <dbReference type="NCBI Taxonomy" id="2604572"/>
    <lineage>
        <taxon>Bacteria</taxon>
        <taxon>Bacillati</taxon>
        <taxon>Actinomycetota</taxon>
        <taxon>Actinomycetes</taxon>
        <taxon>Streptosporangiales</taxon>
        <taxon>Thermomonosporaceae</taxon>
        <taxon>Actinomadura</taxon>
    </lineage>
</organism>
<evidence type="ECO:0000259" key="8">
    <source>
        <dbReference type="Pfam" id="PF08281"/>
    </source>
</evidence>
<dbReference type="InterPro" id="IPR013325">
    <property type="entry name" value="RNA_pol_sigma_r2"/>
</dbReference>
<dbReference type="NCBIfam" id="NF006089">
    <property type="entry name" value="PRK08241.1"/>
    <property type="match status" value="1"/>
</dbReference>
<dbReference type="RefSeq" id="WP_148760151.1">
    <property type="nucleotide sequence ID" value="NZ_VSRQ01000003.1"/>
</dbReference>
<keyword evidence="4" id="KW-0731">Sigma factor</keyword>
<feature type="domain" description="RNA polymerase sigma factor 70 region 4 type 2" evidence="8">
    <location>
        <begin position="154"/>
        <end position="206"/>
    </location>
</feature>
<feature type="compositionally biased region" description="Basic and acidic residues" evidence="6">
    <location>
        <begin position="13"/>
        <end position="29"/>
    </location>
</feature>
<dbReference type="AlphaFoldDB" id="A0A5D3FN34"/>
<evidence type="ECO:0000313" key="9">
    <source>
        <dbReference type="EMBL" id="TYK49424.1"/>
    </source>
</evidence>
<dbReference type="CDD" id="cd06171">
    <property type="entry name" value="Sigma70_r4"/>
    <property type="match status" value="1"/>
</dbReference>
<comment type="subunit">
    <text evidence="2">Interacts transiently with the RNA polymerase catalytic core formed by RpoA, RpoB, RpoC and RpoZ (2 alpha, 1 beta, 1 beta' and 1 omega subunit) to form the RNA polymerase holoenzyme that can initiate transcription.</text>
</comment>
<feature type="region of interest" description="Disordered" evidence="6">
    <location>
        <begin position="1"/>
        <end position="29"/>
    </location>
</feature>
<dbReference type="Proteomes" id="UP000323505">
    <property type="component" value="Unassembled WGS sequence"/>
</dbReference>
<dbReference type="InterPro" id="IPR032710">
    <property type="entry name" value="NTF2-like_dom_sf"/>
</dbReference>
<dbReference type="GO" id="GO:0016987">
    <property type="term" value="F:sigma factor activity"/>
    <property type="evidence" value="ECO:0007669"/>
    <property type="project" value="UniProtKB-KW"/>
</dbReference>
<keyword evidence="10" id="KW-1185">Reference proteome</keyword>
<evidence type="ECO:0000313" key="10">
    <source>
        <dbReference type="Proteomes" id="UP000323505"/>
    </source>
</evidence>
<dbReference type="Pfam" id="PF08281">
    <property type="entry name" value="Sigma70_r4_2"/>
    <property type="match status" value="1"/>
</dbReference>
<dbReference type="Gene3D" id="1.10.10.10">
    <property type="entry name" value="Winged helix-like DNA-binding domain superfamily/Winged helix DNA-binding domain"/>
    <property type="match status" value="1"/>
</dbReference>
<keyword evidence="3" id="KW-0805">Transcription regulation</keyword>
<feature type="region of interest" description="Disordered" evidence="6">
    <location>
        <begin position="103"/>
        <end position="122"/>
    </location>
</feature>
<dbReference type="PANTHER" id="PTHR43133:SF65">
    <property type="entry name" value="ECF RNA POLYMERASE SIGMA FACTOR SIGG"/>
    <property type="match status" value="1"/>
</dbReference>
<accession>A0A5D3FN34</accession>
<dbReference type="InterPro" id="IPR013249">
    <property type="entry name" value="RNA_pol_sigma70_r4_t2"/>
</dbReference>
<dbReference type="InterPro" id="IPR039425">
    <property type="entry name" value="RNA_pol_sigma-70-like"/>
</dbReference>
<keyword evidence="5" id="KW-0804">Transcription</keyword>
<dbReference type="InterPro" id="IPR007627">
    <property type="entry name" value="RNA_pol_sigma70_r2"/>
</dbReference>
<dbReference type="PANTHER" id="PTHR43133">
    <property type="entry name" value="RNA POLYMERASE ECF-TYPE SIGMA FACTO"/>
    <property type="match status" value="1"/>
</dbReference>
<evidence type="ECO:0000256" key="4">
    <source>
        <dbReference type="ARBA" id="ARBA00023082"/>
    </source>
</evidence>